<dbReference type="SUPFAM" id="SSF53822">
    <property type="entry name" value="Periplasmic binding protein-like I"/>
    <property type="match status" value="1"/>
</dbReference>
<evidence type="ECO:0000313" key="1">
    <source>
        <dbReference type="EMBL" id="KJV78639.1"/>
    </source>
</evidence>
<dbReference type="InterPro" id="IPR007487">
    <property type="entry name" value="ABC_transpt-TYRBP-like"/>
</dbReference>
<dbReference type="Pfam" id="PF04392">
    <property type="entry name" value="ABC_sub_bind"/>
    <property type="match status" value="1"/>
</dbReference>
<comment type="caution">
    <text evidence="1">The sequence shown here is derived from an EMBL/GenBank/DDBJ whole genome shotgun (WGS) entry which is preliminary data.</text>
</comment>
<organism evidence="1 2">
    <name type="scientific">Rickettsia rhipicephali str. Ect</name>
    <dbReference type="NCBI Taxonomy" id="1359199"/>
    <lineage>
        <taxon>Bacteria</taxon>
        <taxon>Pseudomonadati</taxon>
        <taxon>Pseudomonadota</taxon>
        <taxon>Alphaproteobacteria</taxon>
        <taxon>Rickettsiales</taxon>
        <taxon>Rickettsiaceae</taxon>
        <taxon>Rickettsieae</taxon>
        <taxon>Rickettsia</taxon>
        <taxon>spotted fever group</taxon>
    </lineage>
</organism>
<dbReference type="Proteomes" id="UP000033591">
    <property type="component" value="Unassembled WGS sequence"/>
</dbReference>
<dbReference type="Gene3D" id="3.40.50.2300">
    <property type="match status" value="1"/>
</dbReference>
<sequence length="75" mass="8035">MTEIISGIKESLKDIDAEIIVKNAHADSNILLAIIKQITDQDIDVIIPIGTTASQTVISHITNKPIVCAAACCYD</sequence>
<accession>A0A0F3PHE9</accession>
<gene>
    <name evidence="1" type="ORF">RMAECT_1145</name>
</gene>
<dbReference type="AlphaFoldDB" id="A0A0F3PHE9"/>
<name>A0A0F3PHE9_RICRH</name>
<proteinExistence type="predicted"/>
<evidence type="ECO:0000313" key="2">
    <source>
        <dbReference type="Proteomes" id="UP000033591"/>
    </source>
</evidence>
<dbReference type="PATRIC" id="fig|1359199.3.peg.1128"/>
<reference evidence="1 2" key="1">
    <citation type="submission" date="2015-01" db="EMBL/GenBank/DDBJ databases">
        <title>Genome Sequencing of Rickettsiales.</title>
        <authorList>
            <person name="Daugherty S.C."/>
            <person name="Su Q."/>
            <person name="Abolude K."/>
            <person name="Beier-Sexton M."/>
            <person name="Carlyon J.A."/>
            <person name="Carter R."/>
            <person name="Day N.P."/>
            <person name="Dumler S.J."/>
            <person name="Dyachenko V."/>
            <person name="Godinez A."/>
            <person name="Kurtti T.J."/>
            <person name="Lichay M."/>
            <person name="Mullins K.E."/>
            <person name="Ott S."/>
            <person name="Pappas-Brown V."/>
            <person name="Paris D.H."/>
            <person name="Patel P."/>
            <person name="Richards A.L."/>
            <person name="Sadzewicz L."/>
            <person name="Sears K."/>
            <person name="Seidman D."/>
            <person name="Sengamalay N."/>
            <person name="Stenos J."/>
            <person name="Tallon L.J."/>
            <person name="Vincent G."/>
            <person name="Fraser C.M."/>
            <person name="Munderloh U."/>
            <person name="Dunning-Hotopp J.C."/>
        </authorList>
    </citation>
    <scope>NUCLEOTIDE SEQUENCE [LARGE SCALE GENOMIC DNA]</scope>
    <source>
        <strain evidence="1 2">Ect</strain>
    </source>
</reference>
<dbReference type="EMBL" id="LAOC01000001">
    <property type="protein sequence ID" value="KJV78639.1"/>
    <property type="molecule type" value="Genomic_DNA"/>
</dbReference>
<protein>
    <submittedName>
        <fullName evidence="1">ABC transporter substrate binding family protein</fullName>
    </submittedName>
</protein>
<dbReference type="InterPro" id="IPR028082">
    <property type="entry name" value="Peripla_BP_I"/>
</dbReference>